<feature type="coiled-coil region" evidence="1">
    <location>
        <begin position="117"/>
        <end position="144"/>
    </location>
</feature>
<evidence type="ECO:0000256" key="2">
    <source>
        <dbReference type="SAM" id="MobiDB-lite"/>
    </source>
</evidence>
<evidence type="ECO:0000256" key="1">
    <source>
        <dbReference type="SAM" id="Coils"/>
    </source>
</evidence>
<reference evidence="3" key="1">
    <citation type="submission" date="2023-03" db="EMBL/GenBank/DDBJ databases">
        <title>Massive genome expansion in bonnet fungi (Mycena s.s.) driven by repeated elements and novel gene families across ecological guilds.</title>
        <authorList>
            <consortium name="Lawrence Berkeley National Laboratory"/>
            <person name="Harder C.B."/>
            <person name="Miyauchi S."/>
            <person name="Viragh M."/>
            <person name="Kuo A."/>
            <person name="Thoen E."/>
            <person name="Andreopoulos B."/>
            <person name="Lu D."/>
            <person name="Skrede I."/>
            <person name="Drula E."/>
            <person name="Henrissat B."/>
            <person name="Morin E."/>
            <person name="Kohler A."/>
            <person name="Barry K."/>
            <person name="LaButti K."/>
            <person name="Morin E."/>
            <person name="Salamov A."/>
            <person name="Lipzen A."/>
            <person name="Mereny Z."/>
            <person name="Hegedus B."/>
            <person name="Baldrian P."/>
            <person name="Stursova M."/>
            <person name="Weitz H."/>
            <person name="Taylor A."/>
            <person name="Grigoriev I.V."/>
            <person name="Nagy L.G."/>
            <person name="Martin F."/>
            <person name="Kauserud H."/>
        </authorList>
    </citation>
    <scope>NUCLEOTIDE SEQUENCE</scope>
    <source>
        <strain evidence="3">CBHHK067</strain>
    </source>
</reference>
<accession>A0AAD7DTG4</accession>
<dbReference type="EMBL" id="JARKIE010000023">
    <property type="protein sequence ID" value="KAJ7699330.1"/>
    <property type="molecule type" value="Genomic_DNA"/>
</dbReference>
<dbReference type="AlphaFoldDB" id="A0AAD7DTG4"/>
<gene>
    <name evidence="3" type="ORF">B0H17DRAFT_307221</name>
</gene>
<sequence length="203" mass="22318">MGHRFDADVPGAQTRRSRPTLISESPPKSCRIPFSIQCLRFVSLDDVCRGAQGSGCASAPTAQKLMTSVLNCTFAVLVRPPRHELVQQNAPYHAQLLAVIAELDYVPPALTQQEVYLGGLETEAKRAAENVKVLEEMTEKERKEQEVLRDSTARRLAAKLTGRQEKFEAKASKEERCGVCTSVYEALTFQRGIRRGAGEGDAG</sequence>
<keyword evidence="4" id="KW-1185">Reference proteome</keyword>
<keyword evidence="1" id="KW-0175">Coiled coil</keyword>
<comment type="caution">
    <text evidence="3">The sequence shown here is derived from an EMBL/GenBank/DDBJ whole genome shotgun (WGS) entry which is preliminary data.</text>
</comment>
<protein>
    <submittedName>
        <fullName evidence="3">Uncharacterized protein</fullName>
    </submittedName>
</protein>
<organism evidence="3 4">
    <name type="scientific">Mycena rosella</name>
    <name type="common">Pink bonnet</name>
    <name type="synonym">Agaricus rosellus</name>
    <dbReference type="NCBI Taxonomy" id="1033263"/>
    <lineage>
        <taxon>Eukaryota</taxon>
        <taxon>Fungi</taxon>
        <taxon>Dikarya</taxon>
        <taxon>Basidiomycota</taxon>
        <taxon>Agaricomycotina</taxon>
        <taxon>Agaricomycetes</taxon>
        <taxon>Agaricomycetidae</taxon>
        <taxon>Agaricales</taxon>
        <taxon>Marasmiineae</taxon>
        <taxon>Mycenaceae</taxon>
        <taxon>Mycena</taxon>
    </lineage>
</organism>
<proteinExistence type="predicted"/>
<evidence type="ECO:0000313" key="3">
    <source>
        <dbReference type="EMBL" id="KAJ7699330.1"/>
    </source>
</evidence>
<feature type="region of interest" description="Disordered" evidence="2">
    <location>
        <begin position="1"/>
        <end position="26"/>
    </location>
</feature>
<dbReference type="Proteomes" id="UP001221757">
    <property type="component" value="Unassembled WGS sequence"/>
</dbReference>
<evidence type="ECO:0000313" key="4">
    <source>
        <dbReference type="Proteomes" id="UP001221757"/>
    </source>
</evidence>
<name>A0AAD7DTG4_MYCRO</name>